<evidence type="ECO:0000313" key="2">
    <source>
        <dbReference type="Proteomes" id="UP001497516"/>
    </source>
</evidence>
<organism evidence="1 2">
    <name type="scientific">Linum trigynum</name>
    <dbReference type="NCBI Taxonomy" id="586398"/>
    <lineage>
        <taxon>Eukaryota</taxon>
        <taxon>Viridiplantae</taxon>
        <taxon>Streptophyta</taxon>
        <taxon>Embryophyta</taxon>
        <taxon>Tracheophyta</taxon>
        <taxon>Spermatophyta</taxon>
        <taxon>Magnoliopsida</taxon>
        <taxon>eudicotyledons</taxon>
        <taxon>Gunneridae</taxon>
        <taxon>Pentapetalae</taxon>
        <taxon>rosids</taxon>
        <taxon>fabids</taxon>
        <taxon>Malpighiales</taxon>
        <taxon>Linaceae</taxon>
        <taxon>Linum</taxon>
    </lineage>
</organism>
<keyword evidence="2" id="KW-1185">Reference proteome</keyword>
<protein>
    <submittedName>
        <fullName evidence="1">Uncharacterized protein</fullName>
    </submittedName>
</protein>
<proteinExistence type="predicted"/>
<accession>A0AAV2FSN8</accession>
<dbReference type="AlphaFoldDB" id="A0AAV2FSN8"/>
<dbReference type="Proteomes" id="UP001497516">
    <property type="component" value="Chromosome 7"/>
</dbReference>
<name>A0AAV2FSN8_9ROSI</name>
<evidence type="ECO:0000313" key="1">
    <source>
        <dbReference type="EMBL" id="CAL1400613.1"/>
    </source>
</evidence>
<sequence>MVEPGFVANLRYEEAVTMSEFTESLSLILLQENVDVEGTSYLFSGRVTELRTSWCAASRVHLIHLVIEDDYLDVEVVFPSANLCKILSDVVSDEDMANADFVTLVNLLGGNSYEFMVTLGPWNHGYFELLLVKLFFLVETEYHYSNVNRNLLNLLSVGLNAISLVIQVY</sequence>
<gene>
    <name evidence="1" type="ORF">LTRI10_LOCUS40727</name>
</gene>
<dbReference type="EMBL" id="OZ034820">
    <property type="protein sequence ID" value="CAL1400613.1"/>
    <property type="molecule type" value="Genomic_DNA"/>
</dbReference>
<reference evidence="1 2" key="1">
    <citation type="submission" date="2024-04" db="EMBL/GenBank/DDBJ databases">
        <authorList>
            <person name="Fracassetti M."/>
        </authorList>
    </citation>
    <scope>NUCLEOTIDE SEQUENCE [LARGE SCALE GENOMIC DNA]</scope>
</reference>